<proteinExistence type="predicted"/>
<dbReference type="EMBL" id="JARJCM010000009">
    <property type="protein sequence ID" value="KAJ7043735.1"/>
    <property type="molecule type" value="Genomic_DNA"/>
</dbReference>
<keyword evidence="2" id="KW-1185">Reference proteome</keyword>
<accession>A0AAD6TEN4</accession>
<sequence>MFDPKRTEVVVNTRQPWDNRYVLLRSFDERERHLQELEICITGYSIAKARRPKQTHTELRPAQLNFVQLWGDPLVLRQHAPSGTEVGLGSTRGRKYIDVPTSKVLGGSLGGPRPTAEMDHYIDRPEEPPSNGYIPNHCTVRCRNKEELERHLEELDAYCRVKGEDYEAFDCLDRYKRLPDFTPDSFIYIANLKPEVLEWVKGRDEVITRAWQGRFARLKEKKVGVWRRPSEQGKLTIV</sequence>
<name>A0AAD6TEN4_9AGAR</name>
<gene>
    <name evidence="1" type="ORF">C8F04DRAFT_1366920</name>
</gene>
<protein>
    <submittedName>
        <fullName evidence="1">Uncharacterized protein</fullName>
    </submittedName>
</protein>
<reference evidence="1" key="1">
    <citation type="submission" date="2023-03" db="EMBL/GenBank/DDBJ databases">
        <title>Massive genome expansion in bonnet fungi (Mycena s.s.) driven by repeated elements and novel gene families across ecological guilds.</title>
        <authorList>
            <consortium name="Lawrence Berkeley National Laboratory"/>
            <person name="Harder C.B."/>
            <person name="Miyauchi S."/>
            <person name="Viragh M."/>
            <person name="Kuo A."/>
            <person name="Thoen E."/>
            <person name="Andreopoulos B."/>
            <person name="Lu D."/>
            <person name="Skrede I."/>
            <person name="Drula E."/>
            <person name="Henrissat B."/>
            <person name="Morin E."/>
            <person name="Kohler A."/>
            <person name="Barry K."/>
            <person name="LaButti K."/>
            <person name="Morin E."/>
            <person name="Salamov A."/>
            <person name="Lipzen A."/>
            <person name="Mereny Z."/>
            <person name="Hegedus B."/>
            <person name="Baldrian P."/>
            <person name="Stursova M."/>
            <person name="Weitz H."/>
            <person name="Taylor A."/>
            <person name="Grigoriev I.V."/>
            <person name="Nagy L.G."/>
            <person name="Martin F."/>
            <person name="Kauserud H."/>
        </authorList>
    </citation>
    <scope>NUCLEOTIDE SEQUENCE</scope>
    <source>
        <strain evidence="1">CBHHK200</strain>
    </source>
</reference>
<organism evidence="1 2">
    <name type="scientific">Mycena alexandri</name>
    <dbReference type="NCBI Taxonomy" id="1745969"/>
    <lineage>
        <taxon>Eukaryota</taxon>
        <taxon>Fungi</taxon>
        <taxon>Dikarya</taxon>
        <taxon>Basidiomycota</taxon>
        <taxon>Agaricomycotina</taxon>
        <taxon>Agaricomycetes</taxon>
        <taxon>Agaricomycetidae</taxon>
        <taxon>Agaricales</taxon>
        <taxon>Marasmiineae</taxon>
        <taxon>Mycenaceae</taxon>
        <taxon>Mycena</taxon>
    </lineage>
</organism>
<dbReference type="Proteomes" id="UP001218188">
    <property type="component" value="Unassembled WGS sequence"/>
</dbReference>
<dbReference type="AlphaFoldDB" id="A0AAD6TEN4"/>
<evidence type="ECO:0000313" key="1">
    <source>
        <dbReference type="EMBL" id="KAJ7043735.1"/>
    </source>
</evidence>
<comment type="caution">
    <text evidence="1">The sequence shown here is derived from an EMBL/GenBank/DDBJ whole genome shotgun (WGS) entry which is preliminary data.</text>
</comment>
<evidence type="ECO:0000313" key="2">
    <source>
        <dbReference type="Proteomes" id="UP001218188"/>
    </source>
</evidence>